<proteinExistence type="predicted"/>
<dbReference type="RefSeq" id="XP_062632401.1">
    <property type="nucleotide sequence ID" value="XM_062776417.1"/>
</dbReference>
<keyword evidence="2" id="KW-1185">Reference proteome</keyword>
<name>A0AAF0YGA4_9TREE</name>
<evidence type="ECO:0000313" key="1">
    <source>
        <dbReference type="EMBL" id="WOO86375.1"/>
    </source>
</evidence>
<dbReference type="Proteomes" id="UP000827549">
    <property type="component" value="Chromosome 8"/>
</dbReference>
<gene>
    <name evidence="1" type="ORF">LOC62_08G009852</name>
</gene>
<protein>
    <submittedName>
        <fullName evidence="1">Uncharacterized protein</fullName>
    </submittedName>
</protein>
<organism evidence="1 2">
    <name type="scientific">Vanrija pseudolonga</name>
    <dbReference type="NCBI Taxonomy" id="143232"/>
    <lineage>
        <taxon>Eukaryota</taxon>
        <taxon>Fungi</taxon>
        <taxon>Dikarya</taxon>
        <taxon>Basidiomycota</taxon>
        <taxon>Agaricomycotina</taxon>
        <taxon>Tremellomycetes</taxon>
        <taxon>Trichosporonales</taxon>
        <taxon>Trichosporonaceae</taxon>
        <taxon>Vanrija</taxon>
    </lineage>
</organism>
<dbReference type="EMBL" id="CP086721">
    <property type="protein sequence ID" value="WOO86375.1"/>
    <property type="molecule type" value="Genomic_DNA"/>
</dbReference>
<dbReference type="GeneID" id="87813013"/>
<dbReference type="AlphaFoldDB" id="A0AAF0YGA4"/>
<accession>A0AAF0YGA4</accession>
<sequence>MFNGEADMHEARLSVGHTMDFAFRMEVPTERSRRLNTVTIKFTIKTRWIGGMKARIMKPLVSLVRSLARTHHTRVGT</sequence>
<evidence type="ECO:0000313" key="2">
    <source>
        <dbReference type="Proteomes" id="UP000827549"/>
    </source>
</evidence>
<reference evidence="1" key="1">
    <citation type="submission" date="2023-10" db="EMBL/GenBank/DDBJ databases">
        <authorList>
            <person name="Noh H."/>
        </authorList>
    </citation>
    <scope>NUCLEOTIDE SEQUENCE</scope>
    <source>
        <strain evidence="1">DUCC4014</strain>
    </source>
</reference>